<organism evidence="1 2">
    <name type="scientific">Pristionchus fissidentatus</name>
    <dbReference type="NCBI Taxonomy" id="1538716"/>
    <lineage>
        <taxon>Eukaryota</taxon>
        <taxon>Metazoa</taxon>
        <taxon>Ecdysozoa</taxon>
        <taxon>Nematoda</taxon>
        <taxon>Chromadorea</taxon>
        <taxon>Rhabditida</taxon>
        <taxon>Rhabditina</taxon>
        <taxon>Diplogasteromorpha</taxon>
        <taxon>Diplogasteroidea</taxon>
        <taxon>Neodiplogasteridae</taxon>
        <taxon>Pristionchus</taxon>
    </lineage>
</organism>
<accession>A0AAV5VWJ9</accession>
<dbReference type="EMBL" id="BTSY01000004">
    <property type="protein sequence ID" value="GMT24007.1"/>
    <property type="molecule type" value="Genomic_DNA"/>
</dbReference>
<name>A0AAV5VWJ9_9BILA</name>
<feature type="non-terminal residue" evidence="1">
    <location>
        <position position="1"/>
    </location>
</feature>
<keyword evidence="2" id="KW-1185">Reference proteome</keyword>
<evidence type="ECO:0000313" key="1">
    <source>
        <dbReference type="EMBL" id="GMT24007.1"/>
    </source>
</evidence>
<proteinExistence type="predicted"/>
<reference evidence="1" key="1">
    <citation type="submission" date="2023-10" db="EMBL/GenBank/DDBJ databases">
        <title>Genome assembly of Pristionchus species.</title>
        <authorList>
            <person name="Yoshida K."/>
            <person name="Sommer R.J."/>
        </authorList>
    </citation>
    <scope>NUCLEOTIDE SEQUENCE</scope>
    <source>
        <strain evidence="1">RS5133</strain>
    </source>
</reference>
<gene>
    <name evidence="1" type="ORF">PFISCL1PPCAC_15304</name>
</gene>
<dbReference type="AlphaFoldDB" id="A0AAV5VWJ9"/>
<sequence length="97" mass="11731">FLKRLHLNTQSIYFCLSPFSILKSVFVIAQCVNFNWPPRGICCFPIGTGDHSNERRIQYNDQFSWMFFLESSKQWRKQFRRILKMQNWTHSYSLRCG</sequence>
<protein>
    <submittedName>
        <fullName evidence="1">Uncharacterized protein</fullName>
    </submittedName>
</protein>
<comment type="caution">
    <text evidence="1">The sequence shown here is derived from an EMBL/GenBank/DDBJ whole genome shotgun (WGS) entry which is preliminary data.</text>
</comment>
<feature type="non-terminal residue" evidence="1">
    <location>
        <position position="97"/>
    </location>
</feature>
<dbReference type="Proteomes" id="UP001432322">
    <property type="component" value="Unassembled WGS sequence"/>
</dbReference>
<evidence type="ECO:0000313" key="2">
    <source>
        <dbReference type="Proteomes" id="UP001432322"/>
    </source>
</evidence>